<dbReference type="EMBL" id="JFFR01000002">
    <property type="protein sequence ID" value="KDN30191.1"/>
    <property type="molecule type" value="Genomic_DNA"/>
</dbReference>
<protein>
    <submittedName>
        <fullName evidence="4">TetR family transcriptional regulator</fullName>
    </submittedName>
</protein>
<dbReference type="GO" id="GO:0003677">
    <property type="term" value="F:DNA binding"/>
    <property type="evidence" value="ECO:0007669"/>
    <property type="project" value="UniProtKB-UniRule"/>
</dbReference>
<dbReference type="InterPro" id="IPR023772">
    <property type="entry name" value="DNA-bd_HTH_TetR-type_CS"/>
</dbReference>
<keyword evidence="1 2" id="KW-0238">DNA-binding</keyword>
<dbReference type="OrthoDB" id="116240at2"/>
<dbReference type="InterPro" id="IPR009057">
    <property type="entry name" value="Homeodomain-like_sf"/>
</dbReference>
<accession>A0A066US07</accession>
<feature type="domain" description="HTH tetR-type" evidence="3">
    <location>
        <begin position="2"/>
        <end position="62"/>
    </location>
</feature>
<dbReference type="PANTHER" id="PTHR30055">
    <property type="entry name" value="HTH-TYPE TRANSCRIPTIONAL REGULATOR RUTR"/>
    <property type="match status" value="1"/>
</dbReference>
<evidence type="ECO:0000259" key="3">
    <source>
        <dbReference type="PROSITE" id="PS50977"/>
    </source>
</evidence>
<dbReference type="InterPro" id="IPR036271">
    <property type="entry name" value="Tet_transcr_reg_TetR-rel_C_sf"/>
</dbReference>
<evidence type="ECO:0000313" key="5">
    <source>
        <dbReference type="Proteomes" id="UP000027219"/>
    </source>
</evidence>
<evidence type="ECO:0000256" key="1">
    <source>
        <dbReference type="ARBA" id="ARBA00023125"/>
    </source>
</evidence>
<dbReference type="SUPFAM" id="SSF46689">
    <property type="entry name" value="Homeodomain-like"/>
    <property type="match status" value="1"/>
</dbReference>
<reference evidence="4 5" key="1">
    <citation type="submission" date="2014-02" db="EMBL/GenBank/DDBJ databases">
        <title>Vibrio fortis Dalian14 Genome Sequencing.</title>
        <authorList>
            <person name="Wang Y."/>
            <person name="Song L."/>
            <person name="Liu G."/>
            <person name="Ding J."/>
        </authorList>
    </citation>
    <scope>NUCLEOTIDE SEQUENCE [LARGE SCALE GENOMIC DNA]</scope>
    <source>
        <strain evidence="4 5">Dalian14</strain>
    </source>
</reference>
<dbReference type="InterPro" id="IPR050109">
    <property type="entry name" value="HTH-type_TetR-like_transc_reg"/>
</dbReference>
<dbReference type="Gene3D" id="1.10.357.10">
    <property type="entry name" value="Tetracycline Repressor, domain 2"/>
    <property type="match status" value="1"/>
</dbReference>
<feature type="DNA-binding region" description="H-T-H motif" evidence="2">
    <location>
        <begin position="25"/>
        <end position="44"/>
    </location>
</feature>
<evidence type="ECO:0000313" key="4">
    <source>
        <dbReference type="EMBL" id="KDN30191.1"/>
    </source>
</evidence>
<evidence type="ECO:0000256" key="2">
    <source>
        <dbReference type="PROSITE-ProRule" id="PRU00335"/>
    </source>
</evidence>
<dbReference type="PRINTS" id="PR00455">
    <property type="entry name" value="HTHTETR"/>
</dbReference>
<dbReference type="Pfam" id="PF00440">
    <property type="entry name" value="TetR_N"/>
    <property type="match status" value="1"/>
</dbReference>
<sequence>MTTKRQQILDSALQLFAEQGVEGTSTAQIAKAAGVAKATLFHHFENKSLLVDELFRELKQTLFNTIFQGVDSSSAPLYSKMNQLWLVGIDWASVHPDAMRFFSNIHFHPATEERQSIVAELFITLDENIRAGQKSGELLTLDIELVRHFIHSHFLISVNWLLDQKQLSTEEQQNYVQQSFDMCWRAIGGTQPD</sequence>
<gene>
    <name evidence="4" type="ORF">VFDL14_05530</name>
</gene>
<dbReference type="SUPFAM" id="SSF48498">
    <property type="entry name" value="Tetracyclin repressor-like, C-terminal domain"/>
    <property type="match status" value="1"/>
</dbReference>
<proteinExistence type="predicted"/>
<dbReference type="PROSITE" id="PS50977">
    <property type="entry name" value="HTH_TETR_2"/>
    <property type="match status" value="1"/>
</dbReference>
<organism evidence="4 5">
    <name type="scientific">Vibrio fortis</name>
    <dbReference type="NCBI Taxonomy" id="212667"/>
    <lineage>
        <taxon>Bacteria</taxon>
        <taxon>Pseudomonadati</taxon>
        <taxon>Pseudomonadota</taxon>
        <taxon>Gammaproteobacteria</taxon>
        <taxon>Vibrionales</taxon>
        <taxon>Vibrionaceae</taxon>
        <taxon>Vibrio</taxon>
    </lineage>
</organism>
<dbReference type="STRING" id="212667.VFDL14_05530"/>
<dbReference type="Proteomes" id="UP000027219">
    <property type="component" value="Unassembled WGS sequence"/>
</dbReference>
<keyword evidence="5" id="KW-1185">Reference proteome</keyword>
<name>A0A066US07_9VIBR</name>
<dbReference type="PROSITE" id="PS01081">
    <property type="entry name" value="HTH_TETR_1"/>
    <property type="match status" value="1"/>
</dbReference>
<dbReference type="AlphaFoldDB" id="A0A066US07"/>
<dbReference type="InterPro" id="IPR001647">
    <property type="entry name" value="HTH_TetR"/>
</dbReference>
<comment type="caution">
    <text evidence="4">The sequence shown here is derived from an EMBL/GenBank/DDBJ whole genome shotgun (WGS) entry which is preliminary data.</text>
</comment>
<dbReference type="RefSeq" id="WP_032549203.1">
    <property type="nucleotide sequence ID" value="NZ_JFFR01000002.1"/>
</dbReference>
<dbReference type="PANTHER" id="PTHR30055:SF222">
    <property type="entry name" value="REGULATORY PROTEIN"/>
    <property type="match status" value="1"/>
</dbReference>